<evidence type="ECO:0000259" key="1">
    <source>
        <dbReference type="Pfam" id="PF06985"/>
    </source>
</evidence>
<reference evidence="2" key="1">
    <citation type="journal article" date="2020" name="Stud. Mycol.">
        <title>101 Dothideomycetes genomes: a test case for predicting lifestyles and emergence of pathogens.</title>
        <authorList>
            <person name="Haridas S."/>
            <person name="Albert R."/>
            <person name="Binder M."/>
            <person name="Bloem J."/>
            <person name="Labutti K."/>
            <person name="Salamov A."/>
            <person name="Andreopoulos B."/>
            <person name="Baker S."/>
            <person name="Barry K."/>
            <person name="Bills G."/>
            <person name="Bluhm B."/>
            <person name="Cannon C."/>
            <person name="Castanera R."/>
            <person name="Culley D."/>
            <person name="Daum C."/>
            <person name="Ezra D."/>
            <person name="Gonzalez J."/>
            <person name="Henrissat B."/>
            <person name="Kuo A."/>
            <person name="Liang C."/>
            <person name="Lipzen A."/>
            <person name="Lutzoni F."/>
            <person name="Magnuson J."/>
            <person name="Mondo S."/>
            <person name="Nolan M."/>
            <person name="Ohm R."/>
            <person name="Pangilinan J."/>
            <person name="Park H.-J."/>
            <person name="Ramirez L."/>
            <person name="Alfaro M."/>
            <person name="Sun H."/>
            <person name="Tritt A."/>
            <person name="Yoshinaga Y."/>
            <person name="Zwiers L.-H."/>
            <person name="Turgeon B."/>
            <person name="Goodwin S."/>
            <person name="Spatafora J."/>
            <person name="Crous P."/>
            <person name="Grigoriev I."/>
        </authorList>
    </citation>
    <scope>NUCLEOTIDE SEQUENCE</scope>
    <source>
        <strain evidence="2">ATCC 16933</strain>
    </source>
</reference>
<name>A0A6A6NTM0_9PEZI</name>
<dbReference type="OrthoDB" id="5135333at2759"/>
<dbReference type="Proteomes" id="UP000799766">
    <property type="component" value="Unassembled WGS sequence"/>
</dbReference>
<dbReference type="InterPro" id="IPR010730">
    <property type="entry name" value="HET"/>
</dbReference>
<dbReference type="PANTHER" id="PTHR33112">
    <property type="entry name" value="DOMAIN PROTEIN, PUTATIVE-RELATED"/>
    <property type="match status" value="1"/>
</dbReference>
<dbReference type="Pfam" id="PF06985">
    <property type="entry name" value="HET"/>
    <property type="match status" value="1"/>
</dbReference>
<evidence type="ECO:0000313" key="2">
    <source>
        <dbReference type="EMBL" id="KAF2455115.1"/>
    </source>
</evidence>
<dbReference type="EMBL" id="MU001688">
    <property type="protein sequence ID" value="KAF2455115.1"/>
    <property type="molecule type" value="Genomic_DNA"/>
</dbReference>
<feature type="domain" description="Heterokaryon incompatibility" evidence="1">
    <location>
        <begin position="198"/>
        <end position="352"/>
    </location>
</feature>
<evidence type="ECO:0000313" key="3">
    <source>
        <dbReference type="Proteomes" id="UP000799766"/>
    </source>
</evidence>
<protein>
    <submittedName>
        <fullName evidence="2">Heterokaryon incompatibility protein-domain-containing protein</fullName>
    </submittedName>
</protein>
<organism evidence="2 3">
    <name type="scientific">Lineolata rhizophorae</name>
    <dbReference type="NCBI Taxonomy" id="578093"/>
    <lineage>
        <taxon>Eukaryota</taxon>
        <taxon>Fungi</taxon>
        <taxon>Dikarya</taxon>
        <taxon>Ascomycota</taxon>
        <taxon>Pezizomycotina</taxon>
        <taxon>Dothideomycetes</taxon>
        <taxon>Dothideomycetes incertae sedis</taxon>
        <taxon>Lineolatales</taxon>
        <taxon>Lineolataceae</taxon>
        <taxon>Lineolata</taxon>
    </lineage>
</organism>
<accession>A0A6A6NTM0</accession>
<proteinExistence type="predicted"/>
<keyword evidence="3" id="KW-1185">Reference proteome</keyword>
<dbReference type="PANTHER" id="PTHR33112:SF1">
    <property type="entry name" value="HETEROKARYON INCOMPATIBILITY DOMAIN-CONTAINING PROTEIN"/>
    <property type="match status" value="1"/>
</dbReference>
<gene>
    <name evidence="2" type="ORF">BDY21DRAFT_351254</name>
</gene>
<sequence>MSSAMTDMSQGYGKFAEKYCKVCQKAGRFIGCQLALQRTGKARPDDTLLLGNLETLQGRTSCVCCQSILVALTRTGFASYSSLGEAKAQLIFGGSPFHIEVSPKGLPFSGENMLMLRQTEPADVKNRLSFVDYYRALDLTRIDLDLIRGWIQTCDGLHSDTFGQVALDAFDSGLLWLYLVDLEHECLVKVATKEKPRYIALSYVWGRVDMLMTLLENLDRMKQPRSLSFSSNQMGIPKTIRDAMYLAAKVGVRYLWTDSLCIIQDDPSTKTMFINAMASIYAGSYFTVVAAQGEDCKFGLPGLTDCSQPRKFPCHFIEFPGQTMVTGNDLGLAESSVALGTRWTSRGWTYQEAFLSRRLLLFNGTVSWFCHNFRSDEWLAYPHGHENTSLDQTFLPCPSHLIGEIPSWPDISFYVGMVEEYNVRDLTFDDDAVAAFAGVISVLNKVFDRGFHFGLPEMFFDVALLWEAGSSIRERSQLLQRRASLRTNLPSWSWMSTKGRLDLNMWTYFAPEFYKDSTDKELRPLLKWDKVSMLGGRNSTIEYSSPVSSLPPGWSAIHGGGANYRHDSQPGKSFNYPFPISQACRTMDLTEYGTLLHFTAKRASLLKGEPIKVNIRHQGQTQPVIEHFSHTKCSLRTSTGEWAGILSSDCGDFDSPTREARAQCKLVEISECYVSGRKSDPNFHLMFPELEYEDHPLASPTDRVWQNYFFYNVLWIELMEGVAYRRGIGRVIREIWRKLDLETVDLFL</sequence>
<dbReference type="AlphaFoldDB" id="A0A6A6NTM0"/>
<feature type="non-terminal residue" evidence="2">
    <location>
        <position position="748"/>
    </location>
</feature>